<evidence type="ECO:0000313" key="3">
    <source>
        <dbReference type="Proteomes" id="UP000478052"/>
    </source>
</evidence>
<organism evidence="2 3">
    <name type="scientific">Aphis craccivora</name>
    <name type="common">Cowpea aphid</name>
    <dbReference type="NCBI Taxonomy" id="307492"/>
    <lineage>
        <taxon>Eukaryota</taxon>
        <taxon>Metazoa</taxon>
        <taxon>Ecdysozoa</taxon>
        <taxon>Arthropoda</taxon>
        <taxon>Hexapoda</taxon>
        <taxon>Insecta</taxon>
        <taxon>Pterygota</taxon>
        <taxon>Neoptera</taxon>
        <taxon>Paraneoptera</taxon>
        <taxon>Hemiptera</taxon>
        <taxon>Sternorrhyncha</taxon>
        <taxon>Aphidomorpha</taxon>
        <taxon>Aphidoidea</taxon>
        <taxon>Aphididae</taxon>
        <taxon>Aphidini</taxon>
        <taxon>Aphis</taxon>
        <taxon>Aphis</taxon>
    </lineage>
</organism>
<dbReference type="InterPro" id="IPR019734">
    <property type="entry name" value="TPR_rpt"/>
</dbReference>
<dbReference type="InterPro" id="IPR028796">
    <property type="entry name" value="BBS8"/>
</dbReference>
<dbReference type="EMBL" id="VUJU01000702">
    <property type="protein sequence ID" value="KAF0768795.1"/>
    <property type="molecule type" value="Genomic_DNA"/>
</dbReference>
<feature type="region of interest" description="Disordered" evidence="1">
    <location>
        <begin position="127"/>
        <end position="159"/>
    </location>
</feature>
<dbReference type="GO" id="GO:0034464">
    <property type="term" value="C:BBSome"/>
    <property type="evidence" value="ECO:0007669"/>
    <property type="project" value="InterPro"/>
</dbReference>
<dbReference type="Proteomes" id="UP000478052">
    <property type="component" value="Unassembled WGS sequence"/>
</dbReference>
<feature type="compositionally biased region" description="Polar residues" evidence="1">
    <location>
        <begin position="128"/>
        <end position="140"/>
    </location>
</feature>
<dbReference type="GO" id="GO:1905515">
    <property type="term" value="P:non-motile cilium assembly"/>
    <property type="evidence" value="ECO:0007669"/>
    <property type="project" value="InterPro"/>
</dbReference>
<accession>A0A6G0ZCW3</accession>
<dbReference type="PANTHER" id="PTHR44177:SF1">
    <property type="entry name" value="TETRATRICOPEPTIDE REPEAT PROTEIN 8"/>
    <property type="match status" value="1"/>
</dbReference>
<keyword evidence="3" id="KW-1185">Reference proteome</keyword>
<dbReference type="CDD" id="cd21341">
    <property type="entry name" value="TTC8_N"/>
    <property type="match status" value="1"/>
</dbReference>
<dbReference type="Gene3D" id="1.25.40.10">
    <property type="entry name" value="Tetratricopeptide repeat domain"/>
    <property type="match status" value="1"/>
</dbReference>
<protein>
    <submittedName>
        <fullName evidence="2">Tetratricopeptide repeat protein 8</fullName>
    </submittedName>
</protein>
<dbReference type="InterPro" id="IPR011990">
    <property type="entry name" value="TPR-like_helical_dom_sf"/>
</dbReference>
<dbReference type="SUPFAM" id="SSF48452">
    <property type="entry name" value="TPR-like"/>
    <property type="match status" value="1"/>
</dbReference>
<sequence>MVDLVLKASDNYFLTMDDTKVIASLDTFYSACMDLRKHNYDRCIESCTIILSKNPYDQVSENYFNHYIIATGNYYKFCLIKTQAAWALKMRALTEQLSIDDIEAEEEGIADSYFNSDAIAENARVGTSLRTAQDTSNQRPRTVGGRPLSGIVRPSTSSAGGNNLQLALKTPRTVGSSRPLTSQTARNIRLGTASMVSQIDGPFINISRLNFPKYASDKQLSKLLFNYIYYQQNDIRNVRVYEWLFNVLALDFAVEATKFCNFEDPWWKVQLGKCYVMLGLLRDGEAQFRSALQHGPNIEVFLRLSRLFIRLDQPLSSLDICQKAMSWFPHEVTLLIEIARIFEGLNNIPMSVKYYRDILELDATDMESIACIGLHHFYSDQPEVALRYYRRLLQMGLYNAELFNNLGLCSFYAQQFDVVTACFENALRLALDDNAADVWYNISHVAIGFGDLDIAEHSLHLTLSLNSSHGAALNNLAVLQWRKNNVSQAESLLNSAIAAEDHLYEPHYNRALLAQEEGDHQTSYAMVKKSLSIYPNHYNSRDILNELKKYFSSL</sequence>
<dbReference type="AlphaFoldDB" id="A0A6G0ZCW3"/>
<dbReference type="GO" id="GO:0097730">
    <property type="term" value="C:non-motile cilium"/>
    <property type="evidence" value="ECO:0007669"/>
    <property type="project" value="TreeGrafter"/>
</dbReference>
<evidence type="ECO:0000256" key="1">
    <source>
        <dbReference type="SAM" id="MobiDB-lite"/>
    </source>
</evidence>
<dbReference type="OrthoDB" id="421121at2759"/>
<dbReference type="PANTHER" id="PTHR44177">
    <property type="entry name" value="TETRATRICOPEPTIDE REPEAT PROTEIN 8"/>
    <property type="match status" value="1"/>
</dbReference>
<reference evidence="2 3" key="1">
    <citation type="submission" date="2019-08" db="EMBL/GenBank/DDBJ databases">
        <title>Whole genome of Aphis craccivora.</title>
        <authorList>
            <person name="Voronova N.V."/>
            <person name="Shulinski R.S."/>
            <person name="Bandarenka Y.V."/>
            <person name="Zhorov D.G."/>
            <person name="Warner D."/>
        </authorList>
    </citation>
    <scope>NUCLEOTIDE SEQUENCE [LARGE SCALE GENOMIC DNA]</scope>
    <source>
        <strain evidence="2">180601</strain>
        <tissue evidence="2">Whole Body</tissue>
    </source>
</reference>
<dbReference type="Pfam" id="PF13432">
    <property type="entry name" value="TPR_16"/>
    <property type="match status" value="1"/>
</dbReference>
<dbReference type="SMART" id="SM00028">
    <property type="entry name" value="TPR"/>
    <property type="match status" value="6"/>
</dbReference>
<dbReference type="GO" id="GO:0036064">
    <property type="term" value="C:ciliary basal body"/>
    <property type="evidence" value="ECO:0007669"/>
    <property type="project" value="TreeGrafter"/>
</dbReference>
<proteinExistence type="predicted"/>
<evidence type="ECO:0000313" key="2">
    <source>
        <dbReference type="EMBL" id="KAF0768795.1"/>
    </source>
</evidence>
<name>A0A6G0ZCW3_APHCR</name>
<gene>
    <name evidence="2" type="ORF">FWK35_00007634</name>
</gene>
<comment type="caution">
    <text evidence="2">The sequence shown here is derived from an EMBL/GenBank/DDBJ whole genome shotgun (WGS) entry which is preliminary data.</text>
</comment>